<feature type="signal peptide" evidence="7">
    <location>
        <begin position="1"/>
        <end position="26"/>
    </location>
</feature>
<evidence type="ECO:0000256" key="4">
    <source>
        <dbReference type="ARBA" id="ARBA00022729"/>
    </source>
</evidence>
<evidence type="ECO:0000256" key="6">
    <source>
        <dbReference type="ARBA" id="ARBA00022837"/>
    </source>
</evidence>
<evidence type="ECO:0000259" key="8">
    <source>
        <dbReference type="Pfam" id="PF00884"/>
    </source>
</evidence>
<protein>
    <submittedName>
        <fullName evidence="9">Arylsulfatase</fullName>
        <ecNumber evidence="9">3.1.6.1</ecNumber>
    </submittedName>
</protein>
<keyword evidence="10" id="KW-1185">Reference proteome</keyword>
<dbReference type="InParanoid" id="A0A517SHW1"/>
<dbReference type="Proteomes" id="UP000315700">
    <property type="component" value="Chromosome"/>
</dbReference>
<dbReference type="AlphaFoldDB" id="A0A517SHW1"/>
<dbReference type="SUPFAM" id="SSF53649">
    <property type="entry name" value="Alkaline phosphatase-like"/>
    <property type="match status" value="1"/>
</dbReference>
<feature type="chain" id="PRO_5021813256" evidence="7">
    <location>
        <begin position="27"/>
        <end position="527"/>
    </location>
</feature>
<comment type="cofactor">
    <cofactor evidence="1">
        <name>Ca(2+)</name>
        <dbReference type="ChEBI" id="CHEBI:29108"/>
    </cofactor>
</comment>
<dbReference type="GO" id="GO:0004065">
    <property type="term" value="F:arylsulfatase activity"/>
    <property type="evidence" value="ECO:0007669"/>
    <property type="project" value="UniProtKB-EC"/>
</dbReference>
<dbReference type="EMBL" id="CP036271">
    <property type="protein sequence ID" value="QDT55712.1"/>
    <property type="molecule type" value="Genomic_DNA"/>
</dbReference>
<keyword evidence="3" id="KW-0479">Metal-binding</keyword>
<evidence type="ECO:0000313" key="9">
    <source>
        <dbReference type="EMBL" id="QDT55712.1"/>
    </source>
</evidence>
<organism evidence="9 10">
    <name type="scientific">Caulifigura coniformis</name>
    <dbReference type="NCBI Taxonomy" id="2527983"/>
    <lineage>
        <taxon>Bacteria</taxon>
        <taxon>Pseudomonadati</taxon>
        <taxon>Planctomycetota</taxon>
        <taxon>Planctomycetia</taxon>
        <taxon>Planctomycetales</taxon>
        <taxon>Planctomycetaceae</taxon>
        <taxon>Caulifigura</taxon>
    </lineage>
</organism>
<evidence type="ECO:0000256" key="3">
    <source>
        <dbReference type="ARBA" id="ARBA00022723"/>
    </source>
</evidence>
<dbReference type="InterPro" id="IPR050738">
    <property type="entry name" value="Sulfatase"/>
</dbReference>
<dbReference type="Gene3D" id="3.30.1120.10">
    <property type="match status" value="1"/>
</dbReference>
<dbReference type="InterPro" id="IPR000917">
    <property type="entry name" value="Sulfatase_N"/>
</dbReference>
<dbReference type="PROSITE" id="PS00523">
    <property type="entry name" value="SULFATASE_1"/>
    <property type="match status" value="1"/>
</dbReference>
<evidence type="ECO:0000256" key="1">
    <source>
        <dbReference type="ARBA" id="ARBA00001913"/>
    </source>
</evidence>
<dbReference type="RefSeq" id="WP_145031851.1">
    <property type="nucleotide sequence ID" value="NZ_CP036271.1"/>
</dbReference>
<comment type="similarity">
    <text evidence="2">Belongs to the sulfatase family.</text>
</comment>
<dbReference type="Pfam" id="PF00884">
    <property type="entry name" value="Sulfatase"/>
    <property type="match status" value="1"/>
</dbReference>
<dbReference type="PROSITE" id="PS00149">
    <property type="entry name" value="SULFATASE_2"/>
    <property type="match status" value="1"/>
</dbReference>
<dbReference type="PANTHER" id="PTHR42693">
    <property type="entry name" value="ARYLSULFATASE FAMILY MEMBER"/>
    <property type="match status" value="1"/>
</dbReference>
<dbReference type="PANTHER" id="PTHR42693:SF42">
    <property type="entry name" value="ARYLSULFATASE G"/>
    <property type="match status" value="1"/>
</dbReference>
<keyword evidence="4 7" id="KW-0732">Signal</keyword>
<evidence type="ECO:0000313" key="10">
    <source>
        <dbReference type="Proteomes" id="UP000315700"/>
    </source>
</evidence>
<evidence type="ECO:0000256" key="2">
    <source>
        <dbReference type="ARBA" id="ARBA00008779"/>
    </source>
</evidence>
<dbReference type="InterPro" id="IPR017850">
    <property type="entry name" value="Alkaline_phosphatase_core_sf"/>
</dbReference>
<dbReference type="OrthoDB" id="9783154at2"/>
<dbReference type="CDD" id="cd16144">
    <property type="entry name" value="ARS_like"/>
    <property type="match status" value="1"/>
</dbReference>
<proteinExistence type="inferred from homology"/>
<sequence length="527" mass="58059" precursor="true">MASGRSVRMLLGVLALFGALSARATAADQPAPRVRRPNVILFLVDDMGWRDCGVYGSTFYETPHIDAFARKAMRFTDAYAQPLCSPTRASLMTGKYSARHGITSATGHQPPQPEGFQFLPETAPPGQAMRTPVSKNYLEPSEYTLAEALRDAGYRTAHIGKWHLGLTSPHWPEQQGFEIAFHCHPDPGPPGGYFSPYGVRRTGEPKGQLRVGTITDGPDGEYIVDRQAEEAVKFIETRSDKPFFLNLWCYGVHGPWGHKEAYTREFQARIDANARQKNPIMASMMRSVDECFGKILAAVEKNGLADDTIIVFNSDNGGNVHSNTAGDAEARPRRAPNPALADWKKWAGNEAPTSNWPLRDGKGTLYEGGTRVPLMWSWPGRIAAGATNASVVGHIDLYPTLLELAGIPRPKQQQMDGESYASVLRGTGPIARDAFFNYFPHGRSPGRAGGVWVRRGDRKLIRWFGTPPEQRFELYDLKADLAETTNLAATSSEEVRQLDALIDDFLKETGATSPRDNPAFEAQSPSR</sequence>
<keyword evidence="6" id="KW-0106">Calcium</keyword>
<dbReference type="Gene3D" id="3.40.720.10">
    <property type="entry name" value="Alkaline Phosphatase, subunit A"/>
    <property type="match status" value="1"/>
</dbReference>
<accession>A0A517SHW1</accession>
<dbReference type="KEGG" id="ccos:Pan44_37580"/>
<feature type="domain" description="Sulfatase N-terminal" evidence="8">
    <location>
        <begin position="37"/>
        <end position="407"/>
    </location>
</feature>
<evidence type="ECO:0000256" key="5">
    <source>
        <dbReference type="ARBA" id="ARBA00022801"/>
    </source>
</evidence>
<name>A0A517SHW1_9PLAN</name>
<dbReference type="GO" id="GO:0046872">
    <property type="term" value="F:metal ion binding"/>
    <property type="evidence" value="ECO:0007669"/>
    <property type="project" value="UniProtKB-KW"/>
</dbReference>
<evidence type="ECO:0000256" key="7">
    <source>
        <dbReference type="SAM" id="SignalP"/>
    </source>
</evidence>
<keyword evidence="5 9" id="KW-0378">Hydrolase</keyword>
<dbReference type="EC" id="3.1.6.1" evidence="9"/>
<gene>
    <name evidence="9" type="primary">atsA_26</name>
    <name evidence="9" type="ORF">Pan44_37580</name>
</gene>
<dbReference type="InterPro" id="IPR024607">
    <property type="entry name" value="Sulfatase_CS"/>
</dbReference>
<reference evidence="9 10" key="1">
    <citation type="submission" date="2019-02" db="EMBL/GenBank/DDBJ databases">
        <title>Deep-cultivation of Planctomycetes and their phenomic and genomic characterization uncovers novel biology.</title>
        <authorList>
            <person name="Wiegand S."/>
            <person name="Jogler M."/>
            <person name="Boedeker C."/>
            <person name="Pinto D."/>
            <person name="Vollmers J."/>
            <person name="Rivas-Marin E."/>
            <person name="Kohn T."/>
            <person name="Peeters S.H."/>
            <person name="Heuer A."/>
            <person name="Rast P."/>
            <person name="Oberbeckmann S."/>
            <person name="Bunk B."/>
            <person name="Jeske O."/>
            <person name="Meyerdierks A."/>
            <person name="Storesund J.E."/>
            <person name="Kallscheuer N."/>
            <person name="Luecker S."/>
            <person name="Lage O.M."/>
            <person name="Pohl T."/>
            <person name="Merkel B.J."/>
            <person name="Hornburger P."/>
            <person name="Mueller R.-W."/>
            <person name="Bruemmer F."/>
            <person name="Labrenz M."/>
            <person name="Spormann A.M."/>
            <person name="Op den Camp H."/>
            <person name="Overmann J."/>
            <person name="Amann R."/>
            <person name="Jetten M.S.M."/>
            <person name="Mascher T."/>
            <person name="Medema M.H."/>
            <person name="Devos D.P."/>
            <person name="Kaster A.-K."/>
            <person name="Ovreas L."/>
            <person name="Rohde M."/>
            <person name="Galperin M.Y."/>
            <person name="Jogler C."/>
        </authorList>
    </citation>
    <scope>NUCLEOTIDE SEQUENCE [LARGE SCALE GENOMIC DNA]</scope>
    <source>
        <strain evidence="9 10">Pan44</strain>
    </source>
</reference>